<dbReference type="GO" id="GO:0061630">
    <property type="term" value="F:ubiquitin protein ligase activity"/>
    <property type="evidence" value="ECO:0007669"/>
    <property type="project" value="UniProtKB-UniRule"/>
</dbReference>
<protein>
    <recommendedName>
        <fullName evidence="1">RING-type E3 ubiquitin transferase</fullName>
        <ecNumber evidence="1">2.3.2.27</ecNumber>
    </recommendedName>
</protein>
<evidence type="ECO:0000313" key="2">
    <source>
        <dbReference type="EMBL" id="OCT97360.1"/>
    </source>
</evidence>
<dbReference type="SUPFAM" id="SSF88697">
    <property type="entry name" value="PUA domain-like"/>
    <property type="match status" value="1"/>
</dbReference>
<proteinExistence type="predicted"/>
<keyword evidence="1" id="KW-0833">Ubl conjugation pathway</keyword>
<keyword evidence="1" id="KW-0238">DNA-binding</keyword>
<feature type="non-terminal residue" evidence="2">
    <location>
        <position position="36"/>
    </location>
</feature>
<dbReference type="GO" id="GO:0003677">
    <property type="term" value="F:DNA binding"/>
    <property type="evidence" value="ECO:0007669"/>
    <property type="project" value="UniProtKB-KW"/>
</dbReference>
<dbReference type="Gene3D" id="2.30.280.10">
    <property type="entry name" value="SRA-YDG"/>
    <property type="match status" value="1"/>
</dbReference>
<organism evidence="2 3">
    <name type="scientific">Xenopus laevis</name>
    <name type="common">African clawed frog</name>
    <dbReference type="NCBI Taxonomy" id="8355"/>
    <lineage>
        <taxon>Eukaryota</taxon>
        <taxon>Metazoa</taxon>
        <taxon>Chordata</taxon>
        <taxon>Craniata</taxon>
        <taxon>Vertebrata</taxon>
        <taxon>Euteleostomi</taxon>
        <taxon>Amphibia</taxon>
        <taxon>Batrachia</taxon>
        <taxon>Anura</taxon>
        <taxon>Pipoidea</taxon>
        <taxon>Pipidae</taxon>
        <taxon>Xenopodinae</taxon>
        <taxon>Xenopus</taxon>
        <taxon>Xenopus</taxon>
    </lineage>
</organism>
<dbReference type="PANTHER" id="PTHR14140">
    <property type="entry name" value="E3 UBIQUITIN-PROTEIN LIGASE UHRF-RELATED"/>
    <property type="match status" value="1"/>
</dbReference>
<gene>
    <name evidence="2" type="ORF">XELAEV_180095808mg</name>
</gene>
<evidence type="ECO:0000313" key="3">
    <source>
        <dbReference type="Proteomes" id="UP000694892"/>
    </source>
</evidence>
<keyword evidence="1" id="KW-0862">Zinc</keyword>
<dbReference type="AlphaFoldDB" id="A0A974DTT0"/>
<dbReference type="PANTHER" id="PTHR14140:SF2">
    <property type="entry name" value="E3 UBIQUITIN-PROTEIN LIGASE UHRF1"/>
    <property type="match status" value="1"/>
</dbReference>
<dbReference type="GO" id="GO:0005634">
    <property type="term" value="C:nucleus"/>
    <property type="evidence" value="ECO:0007669"/>
    <property type="project" value="UniProtKB-SubCell"/>
</dbReference>
<dbReference type="OMA" id="CQHNICK"/>
<dbReference type="GO" id="GO:0044027">
    <property type="term" value="P:negative regulation of gene expression via chromosomal CpG island methylation"/>
    <property type="evidence" value="ECO:0007669"/>
    <property type="project" value="TreeGrafter"/>
</dbReference>
<dbReference type="EMBL" id="CM004467">
    <property type="protein sequence ID" value="OCT97360.1"/>
    <property type="molecule type" value="Genomic_DNA"/>
</dbReference>
<keyword evidence="1" id="KW-0479">Metal-binding</keyword>
<evidence type="ECO:0000256" key="1">
    <source>
        <dbReference type="RuleBase" id="RU369101"/>
    </source>
</evidence>
<dbReference type="GO" id="GO:0016567">
    <property type="term" value="P:protein ubiquitination"/>
    <property type="evidence" value="ECO:0007669"/>
    <property type="project" value="UniProtKB-UniRule"/>
</dbReference>
<comment type="catalytic activity">
    <reaction evidence="1">
        <text>S-ubiquitinyl-[E2 ubiquitin-conjugating enzyme]-L-cysteine + [acceptor protein]-L-lysine = [E2 ubiquitin-conjugating enzyme]-L-cysteine + N(6)-ubiquitinyl-[acceptor protein]-L-lysine.</text>
        <dbReference type="EC" id="2.3.2.27"/>
    </reaction>
</comment>
<dbReference type="Proteomes" id="UP000694892">
    <property type="component" value="Chromosome 1S"/>
</dbReference>
<dbReference type="InterPro" id="IPR045134">
    <property type="entry name" value="UHRF1/2-like"/>
</dbReference>
<reference evidence="3" key="1">
    <citation type="journal article" date="2016" name="Nature">
        <title>Genome evolution in the allotetraploid frog Xenopus laevis.</title>
        <authorList>
            <person name="Session A.M."/>
            <person name="Uno Y."/>
            <person name="Kwon T."/>
            <person name="Chapman J.A."/>
            <person name="Toyoda A."/>
            <person name="Takahashi S."/>
            <person name="Fukui A."/>
            <person name="Hikosaka A."/>
            <person name="Suzuki A."/>
            <person name="Kondo M."/>
            <person name="van Heeringen S.J."/>
            <person name="Quigley I."/>
            <person name="Heinz S."/>
            <person name="Ogino H."/>
            <person name="Ochi H."/>
            <person name="Hellsten U."/>
            <person name="Lyons J.B."/>
            <person name="Simakov O."/>
            <person name="Putnam N."/>
            <person name="Stites J."/>
            <person name="Kuroki Y."/>
            <person name="Tanaka T."/>
            <person name="Michiue T."/>
            <person name="Watanabe M."/>
            <person name="Bogdanovic O."/>
            <person name="Lister R."/>
            <person name="Georgiou G."/>
            <person name="Paranjpe S.S."/>
            <person name="van Kruijsbergen I."/>
            <person name="Shu S."/>
            <person name="Carlson J."/>
            <person name="Kinoshita T."/>
            <person name="Ohta Y."/>
            <person name="Mawaribuchi S."/>
            <person name="Jenkins J."/>
            <person name="Grimwood J."/>
            <person name="Schmutz J."/>
            <person name="Mitros T."/>
            <person name="Mozaffari S.V."/>
            <person name="Suzuki Y."/>
            <person name="Haramoto Y."/>
            <person name="Yamamoto T.S."/>
            <person name="Takagi C."/>
            <person name="Heald R."/>
            <person name="Miller K."/>
            <person name="Haudenschild C."/>
            <person name="Kitzman J."/>
            <person name="Nakayama T."/>
            <person name="Izutsu Y."/>
            <person name="Robert J."/>
            <person name="Fortriede J."/>
            <person name="Burns K."/>
            <person name="Lotay V."/>
            <person name="Karimi K."/>
            <person name="Yasuoka Y."/>
            <person name="Dichmann D.S."/>
            <person name="Flajnik M.F."/>
            <person name="Houston D.W."/>
            <person name="Shendure J."/>
            <person name="DuPasquier L."/>
            <person name="Vize P.D."/>
            <person name="Zorn A.M."/>
            <person name="Ito M."/>
            <person name="Marcotte E.M."/>
            <person name="Wallingford J.B."/>
            <person name="Ito Y."/>
            <person name="Asashima M."/>
            <person name="Ueno N."/>
            <person name="Matsuda Y."/>
            <person name="Veenstra G.J."/>
            <person name="Fujiyama A."/>
            <person name="Harland R.M."/>
            <person name="Taira M."/>
            <person name="Rokhsar D.S."/>
        </authorList>
    </citation>
    <scope>NUCLEOTIDE SEQUENCE [LARGE SCALE GENOMIC DNA]</scope>
    <source>
        <strain evidence="3">J</strain>
    </source>
</reference>
<comment type="subcellular location">
    <subcellularLocation>
        <location evidence="1">Nucleus</location>
    </subcellularLocation>
</comment>
<dbReference type="GO" id="GO:0042393">
    <property type="term" value="F:histone binding"/>
    <property type="evidence" value="ECO:0007669"/>
    <property type="project" value="UniProtKB-UniRule"/>
</dbReference>
<keyword evidence="1" id="KW-0808">Transferase</keyword>
<name>A0A974DTT0_XENLA</name>
<comment type="pathway">
    <text evidence="1">Protein modification; protein ubiquitination.</text>
</comment>
<sequence length="36" mass="3914">GMACVGRSRECTIVPSNHYGPIPGVPVGTLWKFRVQ</sequence>
<dbReference type="GO" id="GO:0008270">
    <property type="term" value="F:zinc ion binding"/>
    <property type="evidence" value="ECO:0007669"/>
    <property type="project" value="UniProtKB-KW"/>
</dbReference>
<comment type="function">
    <text evidence="1">Multi domain E3 ubiquitin ligase that also plays a role in DNA methylation and histone modifications.</text>
</comment>
<feature type="non-terminal residue" evidence="2">
    <location>
        <position position="1"/>
    </location>
</feature>
<dbReference type="InterPro" id="IPR015947">
    <property type="entry name" value="PUA-like_sf"/>
</dbReference>
<dbReference type="EC" id="2.3.2.27" evidence="1"/>
<keyword evidence="1" id="KW-0863">Zinc-finger</keyword>
<comment type="domain">
    <text evidence="1">The YDG domain mediates the interaction with histone H3.</text>
</comment>
<dbReference type="InterPro" id="IPR036987">
    <property type="entry name" value="SRA-YDG_sf"/>
</dbReference>
<accession>A0A974DTT0</accession>
<keyword evidence="1" id="KW-0539">Nucleus</keyword>